<evidence type="ECO:0000313" key="4">
    <source>
        <dbReference type="EMBL" id="VFT85583.1"/>
    </source>
</evidence>
<reference evidence="4 5" key="1">
    <citation type="submission" date="2019-03" db="EMBL/GenBank/DDBJ databases">
        <authorList>
            <person name="Gaulin E."/>
            <person name="Dumas B."/>
        </authorList>
    </citation>
    <scope>NUCLEOTIDE SEQUENCE [LARGE SCALE GENOMIC DNA]</scope>
    <source>
        <strain evidence="4">CBS 568.67</strain>
    </source>
</reference>
<dbReference type="AlphaFoldDB" id="A0A485KL39"/>
<name>A0A485KL39_9STRA</name>
<dbReference type="InterPro" id="IPR005651">
    <property type="entry name" value="Trm112-like"/>
</dbReference>
<evidence type="ECO:0000313" key="5">
    <source>
        <dbReference type="Proteomes" id="UP000332933"/>
    </source>
</evidence>
<accession>A0A485KL39</accession>
<evidence type="ECO:0000256" key="1">
    <source>
        <dbReference type="ARBA" id="ARBA00038479"/>
    </source>
</evidence>
<dbReference type="EMBL" id="VJMH01005113">
    <property type="protein sequence ID" value="KAF0700744.1"/>
    <property type="molecule type" value="Genomic_DNA"/>
</dbReference>
<dbReference type="Proteomes" id="UP000332933">
    <property type="component" value="Unassembled WGS sequence"/>
</dbReference>
<dbReference type="PANTHER" id="PTHR33505:SF4">
    <property type="entry name" value="PROTEIN PREY, MITOCHONDRIAL"/>
    <property type="match status" value="1"/>
</dbReference>
<reference evidence="3" key="2">
    <citation type="submission" date="2019-06" db="EMBL/GenBank/DDBJ databases">
        <title>Genomics analysis of Aphanomyces spp. identifies a new class of oomycete effector associated with host adaptation.</title>
        <authorList>
            <person name="Gaulin E."/>
        </authorList>
    </citation>
    <scope>NUCLEOTIDE SEQUENCE</scope>
    <source>
        <strain evidence="3">CBS 578.67</strain>
    </source>
</reference>
<comment type="similarity">
    <text evidence="1">Belongs to the PREY family.</text>
</comment>
<sequence length="114" mass="12997">MQFYIALFNLMNEIFTYPRLLPTAPTNHNRQNMLRAVLVAAPGRRAFSAASMTTLQDPIVLQHLVCPISKYALEYIPEKGVLFCRDIRVAYPIRHGIPILVPMEGRIVPDDEDM</sequence>
<dbReference type="SUPFAM" id="SSF158997">
    <property type="entry name" value="Trm112p-like"/>
    <property type="match status" value="1"/>
</dbReference>
<keyword evidence="5" id="KW-1185">Reference proteome</keyword>
<gene>
    <name evidence="4" type="primary">Aste57867_8697</name>
    <name evidence="3" type="ORF">As57867_008663</name>
    <name evidence="4" type="ORF">ASTE57867_8697</name>
</gene>
<dbReference type="EMBL" id="CAADRA010005134">
    <property type="protein sequence ID" value="VFT85583.1"/>
    <property type="molecule type" value="Genomic_DNA"/>
</dbReference>
<dbReference type="OrthoDB" id="1884515at2759"/>
<organism evidence="4 5">
    <name type="scientific">Aphanomyces stellatus</name>
    <dbReference type="NCBI Taxonomy" id="120398"/>
    <lineage>
        <taxon>Eukaryota</taxon>
        <taxon>Sar</taxon>
        <taxon>Stramenopiles</taxon>
        <taxon>Oomycota</taxon>
        <taxon>Saprolegniomycetes</taxon>
        <taxon>Saprolegniales</taxon>
        <taxon>Verrucalvaceae</taxon>
        <taxon>Aphanomyces</taxon>
    </lineage>
</organism>
<evidence type="ECO:0000313" key="3">
    <source>
        <dbReference type="EMBL" id="KAF0700744.1"/>
    </source>
</evidence>
<dbReference type="PANTHER" id="PTHR33505">
    <property type="entry name" value="ZGC:162634"/>
    <property type="match status" value="1"/>
</dbReference>
<dbReference type="Pfam" id="PF03966">
    <property type="entry name" value="Trm112p"/>
    <property type="match status" value="1"/>
</dbReference>
<dbReference type="Gene3D" id="2.20.25.10">
    <property type="match status" value="1"/>
</dbReference>
<proteinExistence type="inferred from homology"/>
<evidence type="ECO:0000256" key="2">
    <source>
        <dbReference type="ARBA" id="ARBA00040939"/>
    </source>
</evidence>
<protein>
    <recommendedName>
        <fullName evidence="2">Protein preY, mitochondrial</fullName>
    </recommendedName>
</protein>